<evidence type="ECO:0000256" key="1">
    <source>
        <dbReference type="SAM" id="MobiDB-lite"/>
    </source>
</evidence>
<dbReference type="AlphaFoldDB" id="A0AAD5V2P6"/>
<dbReference type="Proteomes" id="UP001212997">
    <property type="component" value="Unassembled WGS sequence"/>
</dbReference>
<name>A0AAD5V2P6_9APHY</name>
<comment type="caution">
    <text evidence="2">The sequence shown here is derived from an EMBL/GenBank/DDBJ whole genome shotgun (WGS) entry which is preliminary data.</text>
</comment>
<sequence length="477" mass="53306">MPHHDSDSVPNFPFPQVSSPVQIEDVASTPAASVESPTSGKSHIPLGSGNSVSFFAAVDKIDANPTTRRETIDDLLHQAGHVVEGSSDGQTGEMVEAGIATLANTVPVIMDVLDAVATIHPAIKVVVIAVQGAYKLQCSRTENDKRIKVLDLQMKDMLRTFLLLADVKDPSDITRISSQVEEVAHRAAKDIEGYSACTDLYLNQRLVLRVLMSPLWEQRLFQFVSDFADRRREIADALTLCSARGISKLQQDMQMMEKRTVALMDFFKVNIPTNEAKMKVEVEKKGGRQGLLTGGNNQALREITQIANDLEGNGGTGKKVRGSQFTLEDLLVELRMGFDESIKQHMKILDGKINLQDPSSIRSQGNELGKKEFIDYAPPLQDLSIIWKEMKWSRNVKASRFVTTLRDHYQEMVQDRKRIGDSIEEQPSMADEWTLPYIDVKWLQPIVESFDEDGSGYVTIAEINSFTQSRPEELGWR</sequence>
<proteinExistence type="predicted"/>
<organism evidence="2 3">
    <name type="scientific">Meripilus lineatus</name>
    <dbReference type="NCBI Taxonomy" id="2056292"/>
    <lineage>
        <taxon>Eukaryota</taxon>
        <taxon>Fungi</taxon>
        <taxon>Dikarya</taxon>
        <taxon>Basidiomycota</taxon>
        <taxon>Agaricomycotina</taxon>
        <taxon>Agaricomycetes</taxon>
        <taxon>Polyporales</taxon>
        <taxon>Meripilaceae</taxon>
        <taxon>Meripilus</taxon>
    </lineage>
</organism>
<dbReference type="EMBL" id="JANAWD010000182">
    <property type="protein sequence ID" value="KAJ3484627.1"/>
    <property type="molecule type" value="Genomic_DNA"/>
</dbReference>
<reference evidence="2" key="1">
    <citation type="submission" date="2022-07" db="EMBL/GenBank/DDBJ databases">
        <title>Genome Sequence of Physisporinus lineatus.</title>
        <authorList>
            <person name="Buettner E."/>
        </authorList>
    </citation>
    <scope>NUCLEOTIDE SEQUENCE</scope>
    <source>
        <strain evidence="2">VT162</strain>
    </source>
</reference>
<accession>A0AAD5V2P6</accession>
<feature type="region of interest" description="Disordered" evidence="1">
    <location>
        <begin position="26"/>
        <end position="45"/>
    </location>
</feature>
<evidence type="ECO:0000313" key="3">
    <source>
        <dbReference type="Proteomes" id="UP001212997"/>
    </source>
</evidence>
<dbReference type="InterPro" id="IPR018247">
    <property type="entry name" value="EF_Hand_1_Ca_BS"/>
</dbReference>
<evidence type="ECO:0008006" key="4">
    <source>
        <dbReference type="Google" id="ProtNLM"/>
    </source>
</evidence>
<dbReference type="PROSITE" id="PS00018">
    <property type="entry name" value="EF_HAND_1"/>
    <property type="match status" value="1"/>
</dbReference>
<keyword evidence="3" id="KW-1185">Reference proteome</keyword>
<evidence type="ECO:0000313" key="2">
    <source>
        <dbReference type="EMBL" id="KAJ3484627.1"/>
    </source>
</evidence>
<protein>
    <recommendedName>
        <fullName evidence="4">EF-hand domain-containing protein</fullName>
    </recommendedName>
</protein>
<gene>
    <name evidence="2" type="ORF">NLI96_g5524</name>
</gene>